<dbReference type="PANTHER" id="PTHR33546">
    <property type="entry name" value="LARGE, MULTIFUNCTIONAL SECRETED PROTEIN-RELATED"/>
    <property type="match status" value="1"/>
</dbReference>
<name>A0A1H6U323_9BACT</name>
<dbReference type="InterPro" id="IPR011989">
    <property type="entry name" value="ARM-like"/>
</dbReference>
<dbReference type="InterPro" id="IPR055557">
    <property type="entry name" value="DUF7133"/>
</dbReference>
<evidence type="ECO:0000256" key="2">
    <source>
        <dbReference type="ARBA" id="ARBA00022723"/>
    </source>
</evidence>
<dbReference type="Gene3D" id="1.25.10.10">
    <property type="entry name" value="Leucine-rich Repeat Variant"/>
    <property type="match status" value="1"/>
</dbReference>
<dbReference type="Pfam" id="PF23500">
    <property type="entry name" value="DUF7133"/>
    <property type="match status" value="1"/>
</dbReference>
<dbReference type="InterPro" id="IPR013428">
    <property type="entry name" value="Membrane-bound_put_N"/>
</dbReference>
<protein>
    <submittedName>
        <fullName evidence="6">Putative membrane-bound dehydrogenase domain-containing protein</fullName>
    </submittedName>
</protein>
<keyword evidence="2 4" id="KW-0479">Metal-binding</keyword>
<dbReference type="NCBIfam" id="TIGR02603">
    <property type="entry name" value="CxxCH_TIGR02603"/>
    <property type="match status" value="1"/>
</dbReference>
<dbReference type="SUPFAM" id="SSF48371">
    <property type="entry name" value="ARM repeat"/>
    <property type="match status" value="2"/>
</dbReference>
<dbReference type="SUPFAM" id="SSF46626">
    <property type="entry name" value="Cytochrome c"/>
    <property type="match status" value="1"/>
</dbReference>
<keyword evidence="1 4" id="KW-0349">Heme</keyword>
<dbReference type="InterPro" id="IPR009056">
    <property type="entry name" value="Cyt_c-like_dom"/>
</dbReference>
<organism evidence="6 7">
    <name type="scientific">Cyclobacterium xiamenense</name>
    <dbReference type="NCBI Taxonomy" id="1297121"/>
    <lineage>
        <taxon>Bacteria</taxon>
        <taxon>Pseudomonadati</taxon>
        <taxon>Bacteroidota</taxon>
        <taxon>Cytophagia</taxon>
        <taxon>Cytophagales</taxon>
        <taxon>Cyclobacteriaceae</taxon>
        <taxon>Cyclobacterium</taxon>
    </lineage>
</organism>
<dbReference type="Proteomes" id="UP000199403">
    <property type="component" value="Unassembled WGS sequence"/>
</dbReference>
<evidence type="ECO:0000313" key="7">
    <source>
        <dbReference type="Proteomes" id="UP000199403"/>
    </source>
</evidence>
<dbReference type="GO" id="GO:0020037">
    <property type="term" value="F:heme binding"/>
    <property type="evidence" value="ECO:0007669"/>
    <property type="project" value="InterPro"/>
</dbReference>
<evidence type="ECO:0000256" key="1">
    <source>
        <dbReference type="ARBA" id="ARBA00022617"/>
    </source>
</evidence>
<feature type="domain" description="Cytochrome c" evidence="5">
    <location>
        <begin position="878"/>
        <end position="1012"/>
    </location>
</feature>
<evidence type="ECO:0000256" key="4">
    <source>
        <dbReference type="PROSITE-ProRule" id="PRU00433"/>
    </source>
</evidence>
<dbReference type="InterPro" id="IPR011042">
    <property type="entry name" value="6-blade_b-propeller_TolB-like"/>
</dbReference>
<dbReference type="EMBL" id="FNZH01000001">
    <property type="protein sequence ID" value="SEI86681.1"/>
    <property type="molecule type" value="Genomic_DNA"/>
</dbReference>
<dbReference type="InterPro" id="IPR036909">
    <property type="entry name" value="Cyt_c-like_dom_sf"/>
</dbReference>
<dbReference type="PROSITE" id="PS51007">
    <property type="entry name" value="CYTC"/>
    <property type="match status" value="1"/>
</dbReference>
<dbReference type="STRING" id="1416801.SAMN05192553_101606"/>
<proteinExistence type="predicted"/>
<reference evidence="7" key="1">
    <citation type="submission" date="2016-10" db="EMBL/GenBank/DDBJ databases">
        <authorList>
            <person name="Varghese N."/>
            <person name="Submissions S."/>
        </authorList>
    </citation>
    <scope>NUCLEOTIDE SEQUENCE [LARGE SCALE GENOMIC DNA]</scope>
    <source>
        <strain evidence="7">IBRC-M 10761</strain>
    </source>
</reference>
<keyword evidence="3 4" id="KW-0408">Iron</keyword>
<accession>A0A1H6U323</accession>
<dbReference type="GO" id="GO:0009055">
    <property type="term" value="F:electron transfer activity"/>
    <property type="evidence" value="ECO:0007669"/>
    <property type="project" value="InterPro"/>
</dbReference>
<dbReference type="Gene3D" id="1.10.760.10">
    <property type="entry name" value="Cytochrome c-like domain"/>
    <property type="match status" value="1"/>
</dbReference>
<dbReference type="InterPro" id="IPR016024">
    <property type="entry name" value="ARM-type_fold"/>
</dbReference>
<evidence type="ECO:0000313" key="6">
    <source>
        <dbReference type="EMBL" id="SEI86681.1"/>
    </source>
</evidence>
<dbReference type="GO" id="GO:0046872">
    <property type="term" value="F:metal ion binding"/>
    <property type="evidence" value="ECO:0007669"/>
    <property type="project" value="UniProtKB-KW"/>
</dbReference>
<dbReference type="SUPFAM" id="SSF63829">
    <property type="entry name" value="Calcium-dependent phosphotriesterase"/>
    <property type="match status" value="1"/>
</dbReference>
<dbReference type="NCBIfam" id="TIGR02604">
    <property type="entry name" value="Piru_Ver_Nterm"/>
    <property type="match status" value="1"/>
</dbReference>
<dbReference type="PANTHER" id="PTHR33546:SF1">
    <property type="entry name" value="LARGE, MULTIFUNCTIONAL SECRETED PROTEIN"/>
    <property type="match status" value="1"/>
</dbReference>
<dbReference type="InterPro" id="IPR013427">
    <property type="entry name" value="Haem-bd_dom_put"/>
</dbReference>
<evidence type="ECO:0000259" key="5">
    <source>
        <dbReference type="PROSITE" id="PS51007"/>
    </source>
</evidence>
<dbReference type="AlphaFoldDB" id="A0A1H6U323"/>
<keyword evidence="7" id="KW-1185">Reference proteome</keyword>
<dbReference type="OrthoDB" id="9808161at2"/>
<gene>
    <name evidence="6" type="ORF">SAMN05192553_101606</name>
</gene>
<sequence>MTMDSSSIKMTKIYDTYFFQFLTCASLLAFVGCQQADDIPVVPDGFEIDERFQLELIASEPLVADPVDMLIDGQGRMFVVEMHGYPLDLSGTGKVKVLTDTNGDGRMDRSTVFADSLVLPTGIMAWKNGILVTDPPHVLYLEDTDGDGVADTREVILTGFARSNPQHNVNSPRYGLDNWIYLGHEPAVTTVMFAEELGDKGAEIHFPFDPKGLKLPVNAGGRSVRFKPDGTGLERLASRTQFGHASDAWGERFLITNNNHLIHEVLPARYLDRNPFFPISNVTQSFSDHGNAAEVYPITDNPEHQLLTDIGVMTSACGVTPYLGGSFPAPFDRVIFTAEPVSNLVHADLVQDKGATFIGTELYERNEFLRSRDAWFRPVNMYLGPDGALYLLDYHRRIIEHPEWMADEVNQSGALYDGTDRGRIYRISPKGSKKANFSETIDLQAASDEELIEMLALENHWWRSNAQRILVDRNPDPLPTDLLELARDSDRPLGRLHALWTLHGMGKLSPELVNQALDDPEPGVRKNALVLAEFFPEALEQWRQKLTAMQSDPDPKVRYQLFNSLSTLSSEWSFSTRMAILAKDMADEWVQVAALAAPIGPREDLLGELVTGFKPEVAGYAAMIEKTARMQAQRDGFNGVKQLLLPLLEADRPESGWEASAIKGIAAGLRKSPPAGKDWIHFQSSIVRKLPSIASIPLKNAFLDVITVTQLSDIPVREETLEKAFQVTLNPEAPEEERLLGLRMLGLFQPEKAGDELKRLIRPQESVRLQQQVLSYLSKAGEEDYVRFLLDRWTGLSPELRNVAVASLLTSKERIHSLLEGLESGTVMPSHIPWGNTVFLMNQKDPSIRNRARELLVPSASGRDAVIERYQASLEIEGIPENGLRVYDENCAVCHQMTEDRGFHYGPDLASLRNRRYASILNDILDPNLSIADGYDLWQLVLGTGETVQGIVLQETPGAIELAQAGGLQRTISRAEISSMEALPVSGMAQGLENQLTIDEMADLLAFIKRGL</sequence>
<dbReference type="Gene3D" id="2.120.10.30">
    <property type="entry name" value="TolB, C-terminal domain"/>
    <property type="match status" value="1"/>
</dbReference>
<evidence type="ECO:0000256" key="3">
    <source>
        <dbReference type="ARBA" id="ARBA00023004"/>
    </source>
</evidence>